<feature type="domain" description="Resolvase/invertase-type recombinase catalytic" evidence="7">
    <location>
        <begin position="18"/>
        <end position="164"/>
    </location>
</feature>
<dbReference type="GO" id="GO:0015074">
    <property type="term" value="P:DNA integration"/>
    <property type="evidence" value="ECO:0007669"/>
    <property type="project" value="UniProtKB-KW"/>
</dbReference>
<proteinExistence type="predicted"/>
<name>A0A2S7K180_9PROT</name>
<organism evidence="9 10">
    <name type="scientific">Hyphococcus luteus</name>
    <dbReference type="NCBI Taxonomy" id="2058213"/>
    <lineage>
        <taxon>Bacteria</taxon>
        <taxon>Pseudomonadati</taxon>
        <taxon>Pseudomonadota</taxon>
        <taxon>Alphaproteobacteria</taxon>
        <taxon>Parvularculales</taxon>
        <taxon>Parvularculaceae</taxon>
        <taxon>Hyphococcus</taxon>
    </lineage>
</organism>
<keyword evidence="3" id="KW-0233">DNA recombination</keyword>
<evidence type="ECO:0000256" key="2">
    <source>
        <dbReference type="ARBA" id="ARBA00023125"/>
    </source>
</evidence>
<dbReference type="CDD" id="cd00338">
    <property type="entry name" value="Ser_Recombinase"/>
    <property type="match status" value="1"/>
</dbReference>
<evidence type="ECO:0000313" key="10">
    <source>
        <dbReference type="Proteomes" id="UP000239504"/>
    </source>
</evidence>
<dbReference type="PANTHER" id="PTHR30461:SF23">
    <property type="entry name" value="DNA RECOMBINASE-RELATED"/>
    <property type="match status" value="1"/>
</dbReference>
<dbReference type="GO" id="GO:0003677">
    <property type="term" value="F:DNA binding"/>
    <property type="evidence" value="ECO:0007669"/>
    <property type="project" value="UniProtKB-KW"/>
</dbReference>
<evidence type="ECO:0000313" key="9">
    <source>
        <dbReference type="EMBL" id="PQA86198.1"/>
    </source>
</evidence>
<keyword evidence="10" id="KW-1185">Reference proteome</keyword>
<protein>
    <submittedName>
        <fullName evidence="9">Recombinase family protein</fullName>
    </submittedName>
</protein>
<dbReference type="Gene3D" id="3.40.50.1390">
    <property type="entry name" value="Resolvase, N-terminal catalytic domain"/>
    <property type="match status" value="1"/>
</dbReference>
<keyword evidence="6" id="KW-0175">Coiled coil</keyword>
<dbReference type="SMART" id="SM00857">
    <property type="entry name" value="Resolvase"/>
    <property type="match status" value="1"/>
</dbReference>
<evidence type="ECO:0000256" key="3">
    <source>
        <dbReference type="ARBA" id="ARBA00023172"/>
    </source>
</evidence>
<dbReference type="PANTHER" id="PTHR30461">
    <property type="entry name" value="DNA-INVERTASE FROM LAMBDOID PROPHAGE"/>
    <property type="match status" value="1"/>
</dbReference>
<feature type="domain" description="Recombinase" evidence="8">
    <location>
        <begin position="171"/>
        <end position="282"/>
    </location>
</feature>
<dbReference type="Proteomes" id="UP000239504">
    <property type="component" value="Unassembled WGS sequence"/>
</dbReference>
<dbReference type="InterPro" id="IPR006119">
    <property type="entry name" value="Resolv_N"/>
</dbReference>
<dbReference type="OrthoDB" id="7277848at2"/>
<feature type="coiled-coil region" evidence="6">
    <location>
        <begin position="364"/>
        <end position="398"/>
    </location>
</feature>
<dbReference type="Pfam" id="PF13408">
    <property type="entry name" value="Zn_ribbon_recom"/>
    <property type="match status" value="1"/>
</dbReference>
<keyword evidence="1" id="KW-0229">DNA integration</keyword>
<evidence type="ECO:0000256" key="1">
    <source>
        <dbReference type="ARBA" id="ARBA00022908"/>
    </source>
</evidence>
<dbReference type="InterPro" id="IPR011109">
    <property type="entry name" value="DNA_bind_recombinase_dom"/>
</dbReference>
<evidence type="ECO:0000259" key="8">
    <source>
        <dbReference type="PROSITE" id="PS51737"/>
    </source>
</evidence>
<dbReference type="AlphaFoldDB" id="A0A2S7K180"/>
<dbReference type="PROSITE" id="PS00397">
    <property type="entry name" value="RECOMBINASES_1"/>
    <property type="match status" value="1"/>
</dbReference>
<evidence type="ECO:0000259" key="7">
    <source>
        <dbReference type="PROSITE" id="PS51736"/>
    </source>
</evidence>
<dbReference type="Pfam" id="PF00239">
    <property type="entry name" value="Resolvase"/>
    <property type="match status" value="1"/>
</dbReference>
<dbReference type="PROSITE" id="PS51736">
    <property type="entry name" value="RECOMBINASES_3"/>
    <property type="match status" value="1"/>
</dbReference>
<dbReference type="RefSeq" id="WP_104831410.1">
    <property type="nucleotide sequence ID" value="NZ_PJCH01000015.1"/>
</dbReference>
<dbReference type="InterPro" id="IPR025827">
    <property type="entry name" value="Zn_ribbon_recom_dom"/>
</dbReference>
<dbReference type="SUPFAM" id="SSF53041">
    <property type="entry name" value="Resolvase-like"/>
    <property type="match status" value="1"/>
</dbReference>
<dbReference type="InterPro" id="IPR050639">
    <property type="entry name" value="SSR_resolvase"/>
</dbReference>
<keyword evidence="2" id="KW-0238">DNA-binding</keyword>
<dbReference type="Gene3D" id="3.90.1750.20">
    <property type="entry name" value="Putative Large Serine Recombinase, Chain B, Domain 2"/>
    <property type="match status" value="1"/>
</dbReference>
<gene>
    <name evidence="9" type="ORF">CW354_17750</name>
</gene>
<dbReference type="PROSITE" id="PS51737">
    <property type="entry name" value="RECOMBINASE_DNA_BIND"/>
    <property type="match status" value="1"/>
</dbReference>
<evidence type="ECO:0000256" key="6">
    <source>
        <dbReference type="SAM" id="Coils"/>
    </source>
</evidence>
<accession>A0A2S7K180</accession>
<dbReference type="InterPro" id="IPR038109">
    <property type="entry name" value="DNA_bind_recomb_sf"/>
</dbReference>
<feature type="active site" description="O-(5'-phospho-DNA)-serine intermediate" evidence="4 5">
    <location>
        <position position="26"/>
    </location>
</feature>
<dbReference type="EMBL" id="PJCH01000015">
    <property type="protein sequence ID" value="PQA86198.1"/>
    <property type="molecule type" value="Genomic_DNA"/>
</dbReference>
<reference evidence="9 10" key="1">
    <citation type="submission" date="2017-12" db="EMBL/GenBank/DDBJ databases">
        <authorList>
            <person name="Hurst M.R.H."/>
        </authorList>
    </citation>
    <scope>NUCLEOTIDE SEQUENCE [LARGE SCALE GENOMIC DNA]</scope>
    <source>
        <strain evidence="9 10">SY-3-19</strain>
    </source>
</reference>
<dbReference type="Pfam" id="PF07508">
    <property type="entry name" value="Recombinase"/>
    <property type="match status" value="1"/>
</dbReference>
<evidence type="ECO:0000256" key="5">
    <source>
        <dbReference type="PROSITE-ProRule" id="PRU10137"/>
    </source>
</evidence>
<dbReference type="GO" id="GO:0000150">
    <property type="term" value="F:DNA strand exchange activity"/>
    <property type="evidence" value="ECO:0007669"/>
    <property type="project" value="InterPro"/>
</dbReference>
<dbReference type="InterPro" id="IPR036162">
    <property type="entry name" value="Resolvase-like_N_sf"/>
</dbReference>
<sequence length="524" mass="60357">MASRNWGKTQSKQQTAPRAVVYARVSSKEQEKEGFSIPAQLKLLSEYAAINGIRVVEEFVDVETAKKSGRTHFDKMMTYLRRHPTVRVLLVEKTDRLYRNLKDWVTVDDLDVEIHFVKEGTVLSYDSRSSEKFMHGIKVLMAKNYIDNLSEETRKGMLEKAEQGIWPSCAPLGYHNTDGPNGKKIIEVDPVAGPLIAKMFEWYATGRYSLRQLGVKARSHGLTFRKSGQPVTNSTIHKILRNRIYTGEFDWKGKRYQGSHEPLVTNELWSRVQGVLDGRNTSKLRGSSAHDFAFTGLITCGHCGCAMVGELKKKKYVYYHCTGFKGKCGEPYTREEVLEEKFTSFLRKLRFDDDVFEWVSRALKDSCADEKREHAEAIARLEKERNRLQQRIDAMYIDKLDGRVSEEFYDRMRTQWRDEQARCAKDIERHEMADDSYMDEGIELLKLAKDAHRLFEKQSAKEKSRMLNFLLSNCTWAHGELNAEFKQPFDSLAETAMIAAQASASKMGDSARFEKWLPELDSNQ</sequence>
<comment type="caution">
    <text evidence="9">The sequence shown here is derived from an EMBL/GenBank/DDBJ whole genome shotgun (WGS) entry which is preliminary data.</text>
</comment>
<evidence type="ECO:0000256" key="4">
    <source>
        <dbReference type="PIRSR" id="PIRSR606118-50"/>
    </source>
</evidence>
<dbReference type="InterPro" id="IPR006118">
    <property type="entry name" value="Recombinase_CS"/>
</dbReference>